<dbReference type="Pfam" id="PF12698">
    <property type="entry name" value="ABC2_membrane_3"/>
    <property type="match status" value="1"/>
</dbReference>
<dbReference type="Gene3D" id="3.40.50.300">
    <property type="entry name" value="P-loop containing nucleotide triphosphate hydrolases"/>
    <property type="match status" value="1"/>
</dbReference>
<dbReference type="GO" id="GO:0140359">
    <property type="term" value="F:ABC-type transporter activity"/>
    <property type="evidence" value="ECO:0007669"/>
    <property type="project" value="InterPro"/>
</dbReference>
<name>A0A6F9D4V8_9ASCI</name>
<comment type="subcellular location">
    <subcellularLocation>
        <location evidence="1">Membrane</location>
        <topology evidence="1">Multi-pass membrane protein</topology>
    </subcellularLocation>
</comment>
<gene>
    <name evidence="8" type="primary">Abca13-002</name>
</gene>
<keyword evidence="3 5" id="KW-1133">Transmembrane helix</keyword>
<dbReference type="GO" id="GO:0005319">
    <property type="term" value="F:lipid transporter activity"/>
    <property type="evidence" value="ECO:0007669"/>
    <property type="project" value="TreeGrafter"/>
</dbReference>
<feature type="transmembrane region" description="Helical" evidence="5">
    <location>
        <begin position="763"/>
        <end position="781"/>
    </location>
</feature>
<reference evidence="8" key="1">
    <citation type="submission" date="2020-04" db="EMBL/GenBank/DDBJ databases">
        <authorList>
            <person name="Neveu A P."/>
        </authorList>
    </citation>
    <scope>NUCLEOTIDE SEQUENCE</scope>
    <source>
        <tissue evidence="8">Whole embryo</tissue>
    </source>
</reference>
<accession>A0A6F9D4V8</accession>
<organism evidence="8">
    <name type="scientific">Phallusia mammillata</name>
    <dbReference type="NCBI Taxonomy" id="59560"/>
    <lineage>
        <taxon>Eukaryota</taxon>
        <taxon>Metazoa</taxon>
        <taxon>Chordata</taxon>
        <taxon>Tunicata</taxon>
        <taxon>Ascidiacea</taxon>
        <taxon>Phlebobranchia</taxon>
        <taxon>Ascidiidae</taxon>
        <taxon>Phallusia</taxon>
    </lineage>
</organism>
<evidence type="ECO:0000259" key="6">
    <source>
        <dbReference type="Pfam" id="PF00005"/>
    </source>
</evidence>
<dbReference type="EMBL" id="LR782576">
    <property type="protein sequence ID" value="CAB3219609.1"/>
    <property type="molecule type" value="mRNA"/>
</dbReference>
<evidence type="ECO:0000259" key="7">
    <source>
        <dbReference type="Pfam" id="PF12698"/>
    </source>
</evidence>
<evidence type="ECO:0000256" key="1">
    <source>
        <dbReference type="ARBA" id="ARBA00004141"/>
    </source>
</evidence>
<evidence type="ECO:0000256" key="2">
    <source>
        <dbReference type="ARBA" id="ARBA00022692"/>
    </source>
</evidence>
<dbReference type="GO" id="GO:0005524">
    <property type="term" value="F:ATP binding"/>
    <property type="evidence" value="ECO:0007669"/>
    <property type="project" value="UniProtKB-KW"/>
</dbReference>
<feature type="domain" description="ABC transporter" evidence="6">
    <location>
        <begin position="937"/>
        <end position="1005"/>
    </location>
</feature>
<feature type="transmembrane region" description="Helical" evidence="5">
    <location>
        <begin position="839"/>
        <end position="862"/>
    </location>
</feature>
<evidence type="ECO:0000256" key="4">
    <source>
        <dbReference type="ARBA" id="ARBA00023136"/>
    </source>
</evidence>
<evidence type="ECO:0000256" key="3">
    <source>
        <dbReference type="ARBA" id="ARBA00022989"/>
    </source>
</evidence>
<dbReference type="Pfam" id="PF00005">
    <property type="entry name" value="ABC_tran"/>
    <property type="match status" value="1"/>
</dbReference>
<dbReference type="AlphaFoldDB" id="A0A6F9D4V8"/>
<protein>
    <submittedName>
        <fullName evidence="8">ATP-binding cassette sub-family A member 1-like</fullName>
    </submittedName>
</protein>
<dbReference type="GO" id="GO:0016887">
    <property type="term" value="F:ATP hydrolysis activity"/>
    <property type="evidence" value="ECO:0007669"/>
    <property type="project" value="InterPro"/>
</dbReference>
<dbReference type="SUPFAM" id="SSF52540">
    <property type="entry name" value="P-loop containing nucleoside triphosphate hydrolases"/>
    <property type="match status" value="1"/>
</dbReference>
<feature type="domain" description="ABC-2 type transporter transmembrane" evidence="7">
    <location>
        <begin position="631"/>
        <end position="861"/>
    </location>
</feature>
<sequence>MFWKQLYLLLWKNWIIRKRHPVRTIIEILWPLVLLLALIAIRKVQVVEEQGECHYPARAMPSAGVYPWFKSLVCDIQNPCFNVSVSSETPGQINDPASIANGSMATNSLASIFTLLSTNTTIFNNLGQLTSDLALLSNATQSAISNVSLNLSSLLDDPTGYNTYLTGTLALSGNVASTIVNSNVTFLQAVSFSTTLGTRAVVCNPTAVNSALQIPAAGPSTAQDVSTALCNLTDNELELFSNKSTENLGNATVVVQKFQMQGVNAIDPSAFNSTVVSAAQGRLNNTILELQGIQGPLTDALNILNQGTSATSLVSLLLGVNASSPNVVEEVCGHPQKTETILSSFVTTVSGNSSIGTAFSNLFNPVVAGMMSDAQFCQNFNRLMQSNPNISVVWNTAKVFLYGKITYSPDSPLVQQIIKEANATFATVAFIQQSGEYWRSTNGPALFQTLESGNTTTNLRQLLNNQFAVNLILSQTNITAAQIEQLKVFLSNDENPNDNVTTWKETFRQIDGLILVATKLLNCFELDKFVGYANEDDLVLNSLALLDNSSLFGGIVFESLSSSDNTLPEVLKYKIRQDTQSVTRTNRIQRRLVGASAESRTDQVKYYISGFVHLQDMVESAILRFRNSDNTYKPTGSYLQFMPYPCYTRDTFLEFLSGLLSLIMTLAWIYSVCIIIKNIVYEKEQRLKEVMKMMGLSNGVHWVAWFINSFSIMVISVFFMMIVLRAGDIFPFSNMFLVFLWLSLFVISVIGQCFLISTFFSRANLAAACGGIIFFLFYIPYNMLVVWQDTVTYGTQIGACLLSNVAFGYGAAYISDYELTGDGIQFSNWLSSTEAGDRLNFATTLGMLLLDSIIYFTLTWYVENVFPGQYGVPRPWYFFATRSYWFGPSKRKDSKQPANGDVENLNANVEAEPTENKLGVAIHNIKKVYSNGKVAVDNLSINFYEDQITSFLGHNGAGKTTTMSMLTGLFTPTDGTAYVYGNDICTEMDSIRSQLGFCPQHNVLFGE</sequence>
<dbReference type="PANTHER" id="PTHR19229">
    <property type="entry name" value="ATP-BINDING CASSETTE TRANSPORTER SUBFAMILY A ABCA"/>
    <property type="match status" value="1"/>
</dbReference>
<keyword evidence="2 5" id="KW-0812">Transmembrane</keyword>
<dbReference type="InterPro" id="IPR013525">
    <property type="entry name" value="ABC2_TM"/>
</dbReference>
<feature type="transmembrane region" description="Helical" evidence="5">
    <location>
        <begin position="702"/>
        <end position="724"/>
    </location>
</feature>
<keyword evidence="8" id="KW-0547">Nucleotide-binding</keyword>
<dbReference type="InterPro" id="IPR003439">
    <property type="entry name" value="ABC_transporter-like_ATP-bd"/>
</dbReference>
<dbReference type="InterPro" id="IPR026082">
    <property type="entry name" value="ABCA"/>
</dbReference>
<dbReference type="GO" id="GO:0016020">
    <property type="term" value="C:membrane"/>
    <property type="evidence" value="ECO:0007669"/>
    <property type="project" value="UniProtKB-SubCell"/>
</dbReference>
<dbReference type="InterPro" id="IPR027417">
    <property type="entry name" value="P-loop_NTPase"/>
</dbReference>
<dbReference type="PANTHER" id="PTHR19229:SF185">
    <property type="entry name" value="ABC TRANSPORTER DOMAIN-CONTAINING PROTEIN"/>
    <property type="match status" value="1"/>
</dbReference>
<evidence type="ECO:0000256" key="5">
    <source>
        <dbReference type="SAM" id="Phobius"/>
    </source>
</evidence>
<keyword evidence="8" id="KW-0067">ATP-binding</keyword>
<proteinExistence type="evidence at transcript level"/>
<evidence type="ECO:0000313" key="8">
    <source>
        <dbReference type="EMBL" id="CAB3219609.1"/>
    </source>
</evidence>
<feature type="transmembrane region" description="Helical" evidence="5">
    <location>
        <begin position="736"/>
        <end position="756"/>
    </location>
</feature>
<keyword evidence="4 5" id="KW-0472">Membrane</keyword>
<feature type="transmembrane region" description="Helical" evidence="5">
    <location>
        <begin position="655"/>
        <end position="681"/>
    </location>
</feature>